<protein>
    <submittedName>
        <fullName evidence="1">Uncharacterized protein</fullName>
    </submittedName>
</protein>
<evidence type="ECO:0000313" key="1">
    <source>
        <dbReference type="EMBL" id="KAK6529991.1"/>
    </source>
</evidence>
<keyword evidence="2" id="KW-1185">Reference proteome</keyword>
<gene>
    <name evidence="1" type="ORF">TWF694_003367</name>
</gene>
<dbReference type="EMBL" id="JAVHJO010000013">
    <property type="protein sequence ID" value="KAK6529991.1"/>
    <property type="molecule type" value="Genomic_DNA"/>
</dbReference>
<sequence length="161" mass="18584">MLKLKIGKIRSQNYYSLRCLLTFFGYPFSPNNLHCAGNDANFTLRLLLCLGVYSITGTLLSSDDGLLENLRRIAYAPPLSSNYGKIEIAQATPQPLGLNPNLALETNQPREQQIKSIETAQERKRKRKEQEVRYWIREVKKLMAAYREPEKHLIELQDRAF</sequence>
<accession>A0AAV9WYV2</accession>
<reference evidence="1 2" key="1">
    <citation type="submission" date="2019-10" db="EMBL/GenBank/DDBJ databases">
        <authorList>
            <person name="Palmer J.M."/>
        </authorList>
    </citation>
    <scope>NUCLEOTIDE SEQUENCE [LARGE SCALE GENOMIC DNA]</scope>
    <source>
        <strain evidence="1 2">TWF694</strain>
    </source>
</reference>
<dbReference type="AlphaFoldDB" id="A0AAV9WYV2"/>
<evidence type="ECO:0000313" key="2">
    <source>
        <dbReference type="Proteomes" id="UP001365542"/>
    </source>
</evidence>
<proteinExistence type="predicted"/>
<comment type="caution">
    <text evidence="1">The sequence shown here is derived from an EMBL/GenBank/DDBJ whole genome shotgun (WGS) entry which is preliminary data.</text>
</comment>
<organism evidence="1 2">
    <name type="scientific">Orbilia ellipsospora</name>
    <dbReference type="NCBI Taxonomy" id="2528407"/>
    <lineage>
        <taxon>Eukaryota</taxon>
        <taxon>Fungi</taxon>
        <taxon>Dikarya</taxon>
        <taxon>Ascomycota</taxon>
        <taxon>Pezizomycotina</taxon>
        <taxon>Orbiliomycetes</taxon>
        <taxon>Orbiliales</taxon>
        <taxon>Orbiliaceae</taxon>
        <taxon>Orbilia</taxon>
    </lineage>
</organism>
<dbReference type="Proteomes" id="UP001365542">
    <property type="component" value="Unassembled WGS sequence"/>
</dbReference>
<name>A0AAV9WYV2_9PEZI</name>